<evidence type="ECO:0000313" key="2">
    <source>
        <dbReference type="Proteomes" id="UP000054282"/>
    </source>
</evidence>
<organism evidence="1 2">
    <name type="scientific">Plasmodium falciparum (isolate Dd2)</name>
    <dbReference type="NCBI Taxonomy" id="57267"/>
    <lineage>
        <taxon>Eukaryota</taxon>
        <taxon>Sar</taxon>
        <taxon>Alveolata</taxon>
        <taxon>Apicomplexa</taxon>
        <taxon>Aconoidasida</taxon>
        <taxon>Haemosporida</taxon>
        <taxon>Plasmodiidae</taxon>
        <taxon>Plasmodium</taxon>
        <taxon>Plasmodium (Laverania)</taxon>
    </lineage>
</organism>
<evidence type="ECO:0000313" key="1">
    <source>
        <dbReference type="EMBL" id="KOB89508.1"/>
    </source>
</evidence>
<accession>A0A0L7M9N0</accession>
<reference evidence="2" key="1">
    <citation type="submission" date="2006-09" db="EMBL/GenBank/DDBJ databases">
        <title>Annotation of Plasmodium falciparum Dd2.</title>
        <authorList>
            <consortium name="The Broad Institute Genome Sequencing Platform"/>
            <person name="Volkman S.K."/>
            <person name="Neafsey D.E."/>
            <person name="Dash A.P."/>
            <person name="Chitnis C.E."/>
            <person name="Hartl D.L."/>
            <person name="Young S.K."/>
            <person name="Zeng Q."/>
            <person name="Koehrsen M."/>
            <person name="Alvarado L."/>
            <person name="Berlin A."/>
            <person name="Borenstein D."/>
            <person name="Chapman S.B."/>
            <person name="Chen Z."/>
            <person name="Engels R."/>
            <person name="Freedman E."/>
            <person name="Gellesch M."/>
            <person name="Goldberg J."/>
            <person name="Griggs A."/>
            <person name="Gujja S."/>
            <person name="Heilman E.R."/>
            <person name="Heiman D.I."/>
            <person name="Howarth C."/>
            <person name="Jen D."/>
            <person name="Larson L."/>
            <person name="Mehta T."/>
            <person name="Neiman D."/>
            <person name="Park D."/>
            <person name="Pearson M."/>
            <person name="Roberts A."/>
            <person name="Saif S."/>
            <person name="Shea T."/>
            <person name="Shenoy N."/>
            <person name="Sisk P."/>
            <person name="Stolte C."/>
            <person name="Sykes S."/>
            <person name="Walk T."/>
            <person name="White J."/>
            <person name="Yandava C."/>
            <person name="Haas B."/>
            <person name="Henn M.R."/>
            <person name="Nusbaum C."/>
            <person name="Birren B."/>
        </authorList>
    </citation>
    <scope>NUCLEOTIDE SEQUENCE [LARGE SCALE GENOMIC DNA]</scope>
</reference>
<dbReference type="Proteomes" id="UP000054282">
    <property type="component" value="Unassembled WGS sequence"/>
</dbReference>
<dbReference type="KEGG" id="pfd:PFDG_05057"/>
<name>A0A0L7M9N0_PLAF4</name>
<dbReference type="AlphaFoldDB" id="A0A0L7M9N0"/>
<proteinExistence type="predicted"/>
<sequence>MLRIRKITKFHVRNDKEGYFELPKETKGNEEKKKKNYNIIKTCKKYIILTDTVSNLFSVSKCNMKKKKSKYIIYI</sequence>
<protein>
    <submittedName>
        <fullName evidence="1">Uncharacterized protein</fullName>
    </submittedName>
</protein>
<reference evidence="2" key="2">
    <citation type="submission" date="2006-09" db="EMBL/GenBank/DDBJ databases">
        <title>The genome sequence of Plasmodium falciparum Dd2.</title>
        <authorList>
            <consortium name="The Broad Institute Genome Sequencing Platform"/>
            <person name="Birren B."/>
            <person name="Lander E."/>
            <person name="Galagan J."/>
            <person name="Nusbaum C."/>
            <person name="Devon K."/>
            <person name="Henn M."/>
            <person name="Jaffe D."/>
            <person name="Butler J."/>
            <person name="Alvarez P."/>
            <person name="Gnerre S."/>
            <person name="Grabherr M."/>
            <person name="Kleber M."/>
            <person name="Mauceli E."/>
            <person name="Brockman W."/>
            <person name="MacCallum I.A."/>
            <person name="Rounsley S."/>
            <person name="Young S."/>
            <person name="LaButti K."/>
            <person name="Pushparaj V."/>
            <person name="DeCaprio D."/>
            <person name="Crawford M."/>
            <person name="Koehrsen M."/>
            <person name="Engels R."/>
            <person name="Montgomery P."/>
            <person name="Pearson M."/>
            <person name="Howarth C."/>
            <person name="Larson L."/>
            <person name="Luoma S."/>
            <person name="White J."/>
            <person name="Kodira C."/>
            <person name="Zeng Q."/>
            <person name="O'Leary S."/>
            <person name="Yandava C."/>
            <person name="Alvarado L."/>
            <person name="Wirth D."/>
            <person name="Volkman S."/>
            <person name="Hartl D."/>
        </authorList>
    </citation>
    <scope>NUCLEOTIDE SEQUENCE [LARGE SCALE GENOMIC DNA]</scope>
</reference>
<dbReference type="EMBL" id="GG702571">
    <property type="protein sequence ID" value="KOB89508.1"/>
    <property type="molecule type" value="Genomic_DNA"/>
</dbReference>
<gene>
    <name evidence="1" type="ORF">PFDG_05057</name>
</gene>